<dbReference type="PROSITE" id="PS50192">
    <property type="entry name" value="T_SNARE"/>
    <property type="match status" value="1"/>
</dbReference>
<comment type="similarity">
    <text evidence="1 6">Belongs to the syntaxin family.</text>
</comment>
<name>A0A4P1RLR0_LUPAN</name>
<dbReference type="OrthoDB" id="10255013at2759"/>
<keyword evidence="2" id="KW-0813">Transport</keyword>
<accession>A0A4P1RLR0</accession>
<dbReference type="Proteomes" id="UP000188354">
    <property type="component" value="Chromosome LG04"/>
</dbReference>
<dbReference type="GO" id="GO:0005886">
    <property type="term" value="C:plasma membrane"/>
    <property type="evidence" value="ECO:0007669"/>
    <property type="project" value="TreeGrafter"/>
</dbReference>
<dbReference type="Pfam" id="PF00804">
    <property type="entry name" value="Syntaxin"/>
    <property type="match status" value="1"/>
</dbReference>
<keyword evidence="5 7" id="KW-0175">Coiled coil</keyword>
<dbReference type="Gene3D" id="1.20.5.110">
    <property type="match status" value="1"/>
</dbReference>
<keyword evidence="9" id="KW-0472">Membrane</keyword>
<dbReference type="STRING" id="3871.A0A4P1RLR0"/>
<dbReference type="GO" id="GO:0006887">
    <property type="term" value="P:exocytosis"/>
    <property type="evidence" value="ECO:0007669"/>
    <property type="project" value="TreeGrafter"/>
</dbReference>
<dbReference type="PROSITE" id="PS00914">
    <property type="entry name" value="SYNTAXIN"/>
    <property type="match status" value="1"/>
</dbReference>
<evidence type="ECO:0000313" key="12">
    <source>
        <dbReference type="Proteomes" id="UP000188354"/>
    </source>
</evidence>
<evidence type="ECO:0000256" key="4">
    <source>
        <dbReference type="ARBA" id="ARBA00022990"/>
    </source>
</evidence>
<keyword evidence="12" id="KW-1185">Reference proteome</keyword>
<dbReference type="InterPro" id="IPR010989">
    <property type="entry name" value="SNARE"/>
</dbReference>
<dbReference type="InterPro" id="IPR045242">
    <property type="entry name" value="Syntaxin"/>
</dbReference>
<evidence type="ECO:0000256" key="1">
    <source>
        <dbReference type="ARBA" id="ARBA00009063"/>
    </source>
</evidence>
<dbReference type="FunFam" id="1.20.5.110:FF:000008">
    <property type="entry name" value="Syntaxin 132"/>
    <property type="match status" value="1"/>
</dbReference>
<dbReference type="SUPFAM" id="SSF47661">
    <property type="entry name" value="t-snare proteins"/>
    <property type="match status" value="1"/>
</dbReference>
<dbReference type="GO" id="GO:0012505">
    <property type="term" value="C:endomembrane system"/>
    <property type="evidence" value="ECO:0007669"/>
    <property type="project" value="TreeGrafter"/>
</dbReference>
<dbReference type="PANTHER" id="PTHR19957:SF314">
    <property type="entry name" value="SYNTAXIN-124-RELATED"/>
    <property type="match status" value="1"/>
</dbReference>
<evidence type="ECO:0000256" key="6">
    <source>
        <dbReference type="RuleBase" id="RU003858"/>
    </source>
</evidence>
<evidence type="ECO:0000256" key="9">
    <source>
        <dbReference type="SAM" id="Phobius"/>
    </source>
</evidence>
<gene>
    <name evidence="11" type="ORF">TanjilG_08007</name>
</gene>
<dbReference type="EMBL" id="CM007364">
    <property type="protein sequence ID" value="OIW13665.1"/>
    <property type="molecule type" value="Genomic_DNA"/>
</dbReference>
<dbReference type="CDD" id="cd15848">
    <property type="entry name" value="SNARE_syntaxin1-like"/>
    <property type="match status" value="1"/>
</dbReference>
<dbReference type="PANTHER" id="PTHR19957">
    <property type="entry name" value="SYNTAXIN"/>
    <property type="match status" value="1"/>
</dbReference>
<reference evidence="11 12" key="1">
    <citation type="journal article" date="2017" name="Plant Biotechnol. J.">
        <title>A comprehensive draft genome sequence for lupin (Lupinus angustifolius), an emerging health food: insights into plant-microbe interactions and legume evolution.</title>
        <authorList>
            <person name="Hane J.K."/>
            <person name="Ming Y."/>
            <person name="Kamphuis L.G."/>
            <person name="Nelson M.N."/>
            <person name="Garg G."/>
            <person name="Atkins C.A."/>
            <person name="Bayer P.E."/>
            <person name="Bravo A."/>
            <person name="Bringans S."/>
            <person name="Cannon S."/>
            <person name="Edwards D."/>
            <person name="Foley R."/>
            <person name="Gao L.L."/>
            <person name="Harrison M.J."/>
            <person name="Huang W."/>
            <person name="Hurgobin B."/>
            <person name="Li S."/>
            <person name="Liu C.W."/>
            <person name="McGrath A."/>
            <person name="Morahan G."/>
            <person name="Murray J."/>
            <person name="Weller J."/>
            <person name="Jian J."/>
            <person name="Singh K.B."/>
        </authorList>
    </citation>
    <scope>NUCLEOTIDE SEQUENCE [LARGE SCALE GENOMIC DNA]</scope>
    <source>
        <strain evidence="12">cv. Tanjil</strain>
        <tissue evidence="11">Whole plant</tissue>
    </source>
</reference>
<sequence length="305" mass="35019">MNDLFSSSFKKYTDLREQTHFDDVEAGKETVNLDKFFEDVENVKEDMRVVEKLYRKLQEANEESKIVHNAKTMKDLRTRMDKDVEQVLKQVKIIKGKLEALERSNAANRKLSGCGPGSSTDRTRTSVVSGLGKKLKDMMDDFQGLRVRMQLEYKETVERRYFTITGEKADDETIENLISSGESESFLQRAIQEQGRGQIMDTISEIQERHDAVKEIEKNLIELHQVFLDMAALVESQGQQLNNIESHVAHASSFVRRGTEQLQEAREHQKSSRKWTCYASILGIVLIIVILFPLLSSILPHLLLK</sequence>
<dbReference type="SMART" id="SM00397">
    <property type="entry name" value="t_SNARE"/>
    <property type="match status" value="1"/>
</dbReference>
<feature type="domain" description="T-SNARE coiled-coil homology" evidence="10">
    <location>
        <begin position="203"/>
        <end position="265"/>
    </location>
</feature>
<keyword evidence="9" id="KW-0812">Transmembrane</keyword>
<dbReference type="InterPro" id="IPR000727">
    <property type="entry name" value="T_SNARE_dom"/>
</dbReference>
<keyword evidence="9" id="KW-1133">Transmembrane helix</keyword>
<evidence type="ECO:0000256" key="2">
    <source>
        <dbReference type="ARBA" id="ARBA00022448"/>
    </source>
</evidence>
<dbReference type="KEGG" id="lang:109345633"/>
<keyword evidence="3" id="KW-0653">Protein transport</keyword>
<dbReference type="CDD" id="cd00179">
    <property type="entry name" value="SynN"/>
    <property type="match status" value="1"/>
</dbReference>
<evidence type="ECO:0000256" key="8">
    <source>
        <dbReference type="SAM" id="MobiDB-lite"/>
    </source>
</evidence>
<dbReference type="GO" id="GO:0048278">
    <property type="term" value="P:vesicle docking"/>
    <property type="evidence" value="ECO:0007669"/>
    <property type="project" value="TreeGrafter"/>
</dbReference>
<evidence type="ECO:0000259" key="10">
    <source>
        <dbReference type="PROSITE" id="PS50192"/>
    </source>
</evidence>
<dbReference type="SMART" id="SM00503">
    <property type="entry name" value="SynN"/>
    <property type="match status" value="1"/>
</dbReference>
<proteinExistence type="inferred from homology"/>
<dbReference type="FunFam" id="1.20.58.70:FF:000003">
    <property type="entry name" value="Qa-SNARE, Sso1/Syntaxin1-type, SYP12A-group"/>
    <property type="match status" value="1"/>
</dbReference>
<evidence type="ECO:0000256" key="7">
    <source>
        <dbReference type="SAM" id="Coils"/>
    </source>
</evidence>
<dbReference type="Gene3D" id="1.20.58.70">
    <property type="match status" value="1"/>
</dbReference>
<dbReference type="InterPro" id="IPR006011">
    <property type="entry name" value="Syntaxin_N"/>
</dbReference>
<dbReference type="GO" id="GO:0006906">
    <property type="term" value="P:vesicle fusion"/>
    <property type="evidence" value="ECO:0007669"/>
    <property type="project" value="TreeGrafter"/>
</dbReference>
<dbReference type="GO" id="GO:0031201">
    <property type="term" value="C:SNARE complex"/>
    <property type="evidence" value="ECO:0007669"/>
    <property type="project" value="TreeGrafter"/>
</dbReference>
<dbReference type="Gramene" id="OIW13665">
    <property type="protein sequence ID" value="OIW13665"/>
    <property type="gene ID" value="TanjilG_08007"/>
</dbReference>
<organism evidence="11 12">
    <name type="scientific">Lupinus angustifolius</name>
    <name type="common">Narrow-leaved blue lupine</name>
    <dbReference type="NCBI Taxonomy" id="3871"/>
    <lineage>
        <taxon>Eukaryota</taxon>
        <taxon>Viridiplantae</taxon>
        <taxon>Streptophyta</taxon>
        <taxon>Embryophyta</taxon>
        <taxon>Tracheophyta</taxon>
        <taxon>Spermatophyta</taxon>
        <taxon>Magnoliopsida</taxon>
        <taxon>eudicotyledons</taxon>
        <taxon>Gunneridae</taxon>
        <taxon>Pentapetalae</taxon>
        <taxon>rosids</taxon>
        <taxon>fabids</taxon>
        <taxon>Fabales</taxon>
        <taxon>Fabaceae</taxon>
        <taxon>Papilionoideae</taxon>
        <taxon>50 kb inversion clade</taxon>
        <taxon>genistoids sensu lato</taxon>
        <taxon>core genistoids</taxon>
        <taxon>Genisteae</taxon>
        <taxon>Lupinus</taxon>
    </lineage>
</organism>
<feature type="region of interest" description="Disordered" evidence="8">
    <location>
        <begin position="109"/>
        <end position="128"/>
    </location>
</feature>
<dbReference type="GO" id="GO:0000149">
    <property type="term" value="F:SNARE binding"/>
    <property type="evidence" value="ECO:0007669"/>
    <property type="project" value="TreeGrafter"/>
</dbReference>
<dbReference type="InterPro" id="IPR006012">
    <property type="entry name" value="Syntaxin/epimorphin_CS"/>
</dbReference>
<evidence type="ECO:0000313" key="11">
    <source>
        <dbReference type="EMBL" id="OIW13665.1"/>
    </source>
</evidence>
<feature type="transmembrane region" description="Helical" evidence="9">
    <location>
        <begin position="275"/>
        <end position="299"/>
    </location>
</feature>
<evidence type="ECO:0000256" key="5">
    <source>
        <dbReference type="ARBA" id="ARBA00023054"/>
    </source>
</evidence>
<evidence type="ECO:0000256" key="3">
    <source>
        <dbReference type="ARBA" id="ARBA00022927"/>
    </source>
</evidence>
<dbReference type="AlphaFoldDB" id="A0A4P1RLR0"/>
<protein>
    <recommendedName>
        <fullName evidence="10">t-SNARE coiled-coil homology domain-containing protein</fullName>
    </recommendedName>
</protein>
<feature type="coiled-coil region" evidence="7">
    <location>
        <begin position="40"/>
        <end position="104"/>
    </location>
</feature>
<dbReference type="GO" id="GO:0006886">
    <property type="term" value="P:intracellular protein transport"/>
    <property type="evidence" value="ECO:0007669"/>
    <property type="project" value="InterPro"/>
</dbReference>
<keyword evidence="4" id="KW-0007">Acetylation</keyword>
<dbReference type="Pfam" id="PF05739">
    <property type="entry name" value="SNARE"/>
    <property type="match status" value="1"/>
</dbReference>
<dbReference type="GO" id="GO:0005484">
    <property type="term" value="F:SNAP receptor activity"/>
    <property type="evidence" value="ECO:0007669"/>
    <property type="project" value="InterPro"/>
</dbReference>